<evidence type="ECO:0000256" key="1">
    <source>
        <dbReference type="SAM" id="MobiDB-lite"/>
    </source>
</evidence>
<reference evidence="2 4" key="1">
    <citation type="submission" date="2014-08" db="EMBL/GenBank/DDBJ databases">
        <title>Complete genome sequence of Corynebacterium flavescens OJ8(T)(=DSM 20296(T)), isolated from cheese.</title>
        <authorList>
            <person name="Ruckert C."/>
            <person name="Albersmeier A."/>
            <person name="Winkler A."/>
            <person name="Kalinowski J."/>
        </authorList>
    </citation>
    <scope>NUCLEOTIDE SEQUENCE [LARGE SCALE GENOMIC DNA]</scope>
    <source>
        <strain evidence="2 4">OJ8</strain>
    </source>
</reference>
<sequence>MTSQVIHTHKVEVRWSDFDMYGHMMNANFVEVAQEARLAFAREHIFGQGLNFIAFVRHLDINYLLPVKWDNEAAITVESSVSRVGTTSYVTHQVVKDHKGNIACVVDCTQVAIDPQTQAPRPLTDEEKNTLLKTPSEAVAS</sequence>
<dbReference type="PANTHER" id="PTHR31793">
    <property type="entry name" value="4-HYDROXYBENZOYL-COA THIOESTERASE FAMILY MEMBER"/>
    <property type="match status" value="1"/>
</dbReference>
<dbReference type="GeneID" id="82880994"/>
<feature type="region of interest" description="Disordered" evidence="1">
    <location>
        <begin position="117"/>
        <end position="141"/>
    </location>
</feature>
<evidence type="ECO:0000313" key="5">
    <source>
        <dbReference type="Proteomes" id="UP000315353"/>
    </source>
</evidence>
<dbReference type="KEGG" id="cfc:CFLV_09835"/>
<organism evidence="2 4">
    <name type="scientific">Corynebacterium flavescens</name>
    <dbReference type="NCBI Taxonomy" id="28028"/>
    <lineage>
        <taxon>Bacteria</taxon>
        <taxon>Bacillati</taxon>
        <taxon>Actinomycetota</taxon>
        <taxon>Actinomycetes</taxon>
        <taxon>Mycobacteriales</taxon>
        <taxon>Corynebacteriaceae</taxon>
        <taxon>Corynebacterium</taxon>
    </lineage>
</organism>
<dbReference type="OrthoDB" id="9799036at2"/>
<gene>
    <name evidence="3" type="ORF">CFL01nite_11900</name>
    <name evidence="2" type="ORF">CFLV_09835</name>
</gene>
<dbReference type="SUPFAM" id="SSF54637">
    <property type="entry name" value="Thioesterase/thiol ester dehydrase-isomerase"/>
    <property type="match status" value="1"/>
</dbReference>
<dbReference type="Proteomes" id="UP000315353">
    <property type="component" value="Unassembled WGS sequence"/>
</dbReference>
<accession>A0A1L7CNM1</accession>
<dbReference type="InterPro" id="IPR029069">
    <property type="entry name" value="HotDog_dom_sf"/>
</dbReference>
<keyword evidence="4" id="KW-1185">Reference proteome</keyword>
<dbReference type="EMBL" id="BJNB01000015">
    <property type="protein sequence ID" value="GEB97695.1"/>
    <property type="molecule type" value="Genomic_DNA"/>
</dbReference>
<dbReference type="RefSeq" id="WP_075730377.1">
    <property type="nucleotide sequence ID" value="NZ_BJNB01000015.1"/>
</dbReference>
<dbReference type="Gene3D" id="3.10.129.10">
    <property type="entry name" value="Hotdog Thioesterase"/>
    <property type="match status" value="1"/>
</dbReference>
<dbReference type="AlphaFoldDB" id="A0A1L7CNM1"/>
<dbReference type="GO" id="GO:0047617">
    <property type="term" value="F:fatty acyl-CoA hydrolase activity"/>
    <property type="evidence" value="ECO:0007669"/>
    <property type="project" value="TreeGrafter"/>
</dbReference>
<dbReference type="PANTHER" id="PTHR31793:SF24">
    <property type="entry name" value="LONG-CHAIN ACYL-COA THIOESTERASE FADM"/>
    <property type="match status" value="1"/>
</dbReference>
<evidence type="ECO:0000313" key="2">
    <source>
        <dbReference type="EMBL" id="APT87444.1"/>
    </source>
</evidence>
<reference evidence="3 5" key="2">
    <citation type="submission" date="2019-06" db="EMBL/GenBank/DDBJ databases">
        <title>Whole genome shotgun sequence of Corynebacterium flavescens NBRC 14136.</title>
        <authorList>
            <person name="Hosoyama A."/>
            <person name="Uohara A."/>
            <person name="Ohji S."/>
            <person name="Ichikawa N."/>
        </authorList>
    </citation>
    <scope>NUCLEOTIDE SEQUENCE [LARGE SCALE GENOMIC DNA]</scope>
    <source>
        <strain evidence="3 5">NBRC 14136</strain>
    </source>
</reference>
<dbReference type="EMBL" id="CP009246">
    <property type="protein sequence ID" value="APT87444.1"/>
    <property type="molecule type" value="Genomic_DNA"/>
</dbReference>
<evidence type="ECO:0000313" key="4">
    <source>
        <dbReference type="Proteomes" id="UP000185479"/>
    </source>
</evidence>
<proteinExistence type="predicted"/>
<dbReference type="CDD" id="cd00586">
    <property type="entry name" value="4HBT"/>
    <property type="match status" value="1"/>
</dbReference>
<dbReference type="Pfam" id="PF13279">
    <property type="entry name" value="4HBT_2"/>
    <property type="match status" value="1"/>
</dbReference>
<dbReference type="STRING" id="28028.CFLV_09835"/>
<protein>
    <submittedName>
        <fullName evidence="2">Thioesterase</fullName>
    </submittedName>
</protein>
<evidence type="ECO:0000313" key="3">
    <source>
        <dbReference type="EMBL" id="GEB97695.1"/>
    </source>
</evidence>
<dbReference type="InterPro" id="IPR050563">
    <property type="entry name" value="4-hydroxybenzoyl-CoA_TE"/>
</dbReference>
<dbReference type="Proteomes" id="UP000185479">
    <property type="component" value="Chromosome"/>
</dbReference>
<name>A0A1L7CNM1_CORFL</name>